<comment type="subunit">
    <text evidence="3">Directly interacts with SKP1 and CUL1.</text>
</comment>
<dbReference type="SUPFAM" id="SSF81383">
    <property type="entry name" value="F-box domain"/>
    <property type="match status" value="1"/>
</dbReference>
<dbReference type="PROSITE" id="PS50181">
    <property type="entry name" value="FBOX"/>
    <property type="match status" value="1"/>
</dbReference>
<dbReference type="GeneID" id="108444431"/>
<dbReference type="Gene3D" id="1.20.1280.50">
    <property type="match status" value="1"/>
</dbReference>
<reference evidence="7" key="2">
    <citation type="submission" date="2025-08" db="UniProtKB">
        <authorList>
            <consortium name="Ensembl"/>
        </authorList>
    </citation>
    <scope>IDENTIFICATION</scope>
</reference>
<dbReference type="InterPro" id="IPR001810">
    <property type="entry name" value="F-box_dom"/>
</dbReference>
<proteinExistence type="predicted"/>
<evidence type="ECO:0000313" key="7">
    <source>
        <dbReference type="Ensembl" id="ENSPNAP00000001884.2"/>
    </source>
</evidence>
<reference evidence="7 8" key="1">
    <citation type="submission" date="2020-10" db="EMBL/GenBank/DDBJ databases">
        <title>Pygocentrus nattereri (red-bellied piranha) genome, fPygNat1, primary haplotype.</title>
        <authorList>
            <person name="Myers G."/>
            <person name="Meyer A."/>
            <person name="Karagic N."/>
            <person name="Pippel M."/>
            <person name="Winkler S."/>
            <person name="Tracey A."/>
            <person name="Wood J."/>
            <person name="Formenti G."/>
            <person name="Howe K."/>
            <person name="Fedrigo O."/>
            <person name="Jarvis E.D."/>
        </authorList>
    </citation>
    <scope>NUCLEOTIDE SEQUENCE [LARGE SCALE GENOMIC DNA]</scope>
</reference>
<dbReference type="InterPro" id="IPR032675">
    <property type="entry name" value="LRR_dom_sf"/>
</dbReference>
<dbReference type="GeneTree" id="ENSGT00420000029943"/>
<evidence type="ECO:0000256" key="3">
    <source>
        <dbReference type="ARBA" id="ARBA00062469"/>
    </source>
</evidence>
<evidence type="ECO:0000256" key="2">
    <source>
        <dbReference type="ARBA" id="ARBA00022786"/>
    </source>
</evidence>
<sequence>MKDDEKRAVMDLPEEILAYIFSFLPLRDKYNAFTVCRTWSNIMTCPSAWTQTEVRCDSEASIPENFSAFLPLVRHLKLSVSVTEAASRETGLWVLRQAFSGGDGRLQVLCVNCLGNPPLFYAGQDLLQGLVDVLTDGSSLMELDLRGVPFTLSDAFVKGVAALCPALRRLFINNNSLVCGVVAETVREVLKLCPALNTIGLFQASLSQHVFQDLLSPQQSALKRLELRCERSLKYATPIRDQTWAEVRRRHPALVVDLELDHTLPELHVPAVLQPSIPVRQLRLLTWTWLLDEVRLVGQSYANTLEALEVQTTPSPELNDALVALATQCTKLQEVHCYCVVSTEVITAFRTHCPDLRRYTLKTRKEQHPWTYTSLR</sequence>
<dbReference type="Proteomes" id="UP001501920">
    <property type="component" value="Chromosome 15"/>
</dbReference>
<dbReference type="Ensembl" id="ENSPNAT00000011392.2">
    <property type="protein sequence ID" value="ENSPNAP00000001884.2"/>
    <property type="gene ID" value="ENSPNAG00000000986.2"/>
</dbReference>
<dbReference type="Pfam" id="PF12937">
    <property type="entry name" value="F-box-like"/>
    <property type="match status" value="1"/>
</dbReference>
<dbReference type="AlphaFoldDB" id="A0A3B4BTN0"/>
<dbReference type="InterPro" id="IPR036047">
    <property type="entry name" value="F-box-like_dom_sf"/>
</dbReference>
<dbReference type="SUPFAM" id="SSF52047">
    <property type="entry name" value="RNI-like"/>
    <property type="match status" value="1"/>
</dbReference>
<keyword evidence="2" id="KW-0833">Ubl conjugation pathway</keyword>
<organism evidence="7 8">
    <name type="scientific">Pygocentrus nattereri</name>
    <name type="common">Red-bellied piranha</name>
    <dbReference type="NCBI Taxonomy" id="42514"/>
    <lineage>
        <taxon>Eukaryota</taxon>
        <taxon>Metazoa</taxon>
        <taxon>Chordata</taxon>
        <taxon>Craniata</taxon>
        <taxon>Vertebrata</taxon>
        <taxon>Euteleostomi</taxon>
        <taxon>Actinopterygii</taxon>
        <taxon>Neopterygii</taxon>
        <taxon>Teleostei</taxon>
        <taxon>Ostariophysi</taxon>
        <taxon>Characiformes</taxon>
        <taxon>Characoidei</taxon>
        <taxon>Pygocentrus</taxon>
    </lineage>
</organism>
<reference evidence="7" key="3">
    <citation type="submission" date="2025-09" db="UniProtKB">
        <authorList>
            <consortium name="Ensembl"/>
        </authorList>
    </citation>
    <scope>IDENTIFICATION</scope>
</reference>
<dbReference type="FunFam" id="3.80.10.10:FF:000260">
    <property type="entry name" value="F-box/LRR-repeat protein 8"/>
    <property type="match status" value="1"/>
</dbReference>
<dbReference type="Gene3D" id="3.80.10.10">
    <property type="entry name" value="Ribonuclease Inhibitor"/>
    <property type="match status" value="1"/>
</dbReference>
<dbReference type="STRING" id="42514.ENSPNAP00000001884"/>
<comment type="function">
    <text evidence="1">Substrate-recognition component of the SCF (SKP1-CUL1-F-box protein)-type E3 ubiquitin ligase complex.</text>
</comment>
<dbReference type="PANTHER" id="PTHR20872">
    <property type="match status" value="1"/>
</dbReference>
<evidence type="ECO:0000256" key="4">
    <source>
        <dbReference type="ARBA" id="ARBA00070268"/>
    </source>
</evidence>
<protein>
    <recommendedName>
        <fullName evidence="4">F-box/LRR-repeat protein 8</fullName>
    </recommendedName>
    <alternativeName>
        <fullName evidence="5">F-box and leucine-rich repeat protein 8</fullName>
    </alternativeName>
</protein>
<evidence type="ECO:0000259" key="6">
    <source>
        <dbReference type="PROSITE" id="PS50181"/>
    </source>
</evidence>
<dbReference type="CTD" id="55336"/>
<dbReference type="PANTHER" id="PTHR20872:SF1">
    <property type="entry name" value="F-BOX DOMAIN-CONTAINING PROTEIN"/>
    <property type="match status" value="1"/>
</dbReference>
<evidence type="ECO:0000256" key="5">
    <source>
        <dbReference type="ARBA" id="ARBA00077971"/>
    </source>
</evidence>
<feature type="domain" description="F-box" evidence="6">
    <location>
        <begin position="6"/>
        <end position="52"/>
    </location>
</feature>
<evidence type="ECO:0000313" key="8">
    <source>
        <dbReference type="Proteomes" id="UP001501920"/>
    </source>
</evidence>
<accession>A0A3B4BTN0</accession>
<keyword evidence="8" id="KW-1185">Reference proteome</keyword>
<dbReference type="FunFam" id="1.20.1280.50:FF:000005">
    <property type="entry name" value="F-box/LRR-repeat protein 3 isoform X1"/>
    <property type="match status" value="1"/>
</dbReference>
<dbReference type="RefSeq" id="XP_017581096.1">
    <property type="nucleotide sequence ID" value="XM_017725607.2"/>
</dbReference>
<name>A0A3B4BTN0_PYGNA</name>
<evidence type="ECO:0000256" key="1">
    <source>
        <dbReference type="ARBA" id="ARBA00003437"/>
    </source>
</evidence>
<dbReference type="OMA" id="SCDCERE"/>